<dbReference type="EMBL" id="REGN01004389">
    <property type="protein sequence ID" value="RNA17711.1"/>
    <property type="molecule type" value="Genomic_DNA"/>
</dbReference>
<keyword evidence="2" id="KW-1185">Reference proteome</keyword>
<proteinExistence type="predicted"/>
<name>A0A3M7R2X4_BRAPC</name>
<feature type="non-terminal residue" evidence="1">
    <location>
        <position position="1"/>
    </location>
</feature>
<dbReference type="AlphaFoldDB" id="A0A3M7R2X4"/>
<reference evidence="1 2" key="1">
    <citation type="journal article" date="2018" name="Sci. Rep.">
        <title>Genomic signatures of local adaptation to the degree of environmental predictability in rotifers.</title>
        <authorList>
            <person name="Franch-Gras L."/>
            <person name="Hahn C."/>
            <person name="Garcia-Roger E.M."/>
            <person name="Carmona M.J."/>
            <person name="Serra M."/>
            <person name="Gomez A."/>
        </authorList>
    </citation>
    <scope>NUCLEOTIDE SEQUENCE [LARGE SCALE GENOMIC DNA]</scope>
    <source>
        <strain evidence="1">HYR1</strain>
    </source>
</reference>
<comment type="caution">
    <text evidence="1">The sequence shown here is derived from an EMBL/GenBank/DDBJ whole genome shotgun (WGS) entry which is preliminary data.</text>
</comment>
<accession>A0A3M7R2X4</accession>
<evidence type="ECO:0000313" key="1">
    <source>
        <dbReference type="EMBL" id="RNA17711.1"/>
    </source>
</evidence>
<protein>
    <submittedName>
        <fullName evidence="1">Uncharacterized protein</fullName>
    </submittedName>
</protein>
<gene>
    <name evidence="1" type="ORF">BpHYR1_029043</name>
</gene>
<sequence length="79" mass="9257">LINLDCLYRSIKLKKVGYNIQYSQSRTPTNIQNMLLIYTSKNDCYSKPGLDKHLKKFPRDILKKLETAKPRTNIIESLK</sequence>
<evidence type="ECO:0000313" key="2">
    <source>
        <dbReference type="Proteomes" id="UP000276133"/>
    </source>
</evidence>
<organism evidence="1 2">
    <name type="scientific">Brachionus plicatilis</name>
    <name type="common">Marine rotifer</name>
    <name type="synonym">Brachionus muelleri</name>
    <dbReference type="NCBI Taxonomy" id="10195"/>
    <lineage>
        <taxon>Eukaryota</taxon>
        <taxon>Metazoa</taxon>
        <taxon>Spiralia</taxon>
        <taxon>Gnathifera</taxon>
        <taxon>Rotifera</taxon>
        <taxon>Eurotatoria</taxon>
        <taxon>Monogononta</taxon>
        <taxon>Pseudotrocha</taxon>
        <taxon>Ploima</taxon>
        <taxon>Brachionidae</taxon>
        <taxon>Brachionus</taxon>
    </lineage>
</organism>
<dbReference type="Proteomes" id="UP000276133">
    <property type="component" value="Unassembled WGS sequence"/>
</dbReference>